<dbReference type="InterPro" id="IPR041469">
    <property type="entry name" value="Subtilisin-like_FN3"/>
</dbReference>
<organism evidence="13 14">
    <name type="scientific">Penstemon davidsonii</name>
    <dbReference type="NCBI Taxonomy" id="160366"/>
    <lineage>
        <taxon>Eukaryota</taxon>
        <taxon>Viridiplantae</taxon>
        <taxon>Streptophyta</taxon>
        <taxon>Embryophyta</taxon>
        <taxon>Tracheophyta</taxon>
        <taxon>Spermatophyta</taxon>
        <taxon>Magnoliopsida</taxon>
        <taxon>eudicotyledons</taxon>
        <taxon>Gunneridae</taxon>
        <taxon>Pentapetalae</taxon>
        <taxon>asterids</taxon>
        <taxon>lamiids</taxon>
        <taxon>Lamiales</taxon>
        <taxon>Plantaginaceae</taxon>
        <taxon>Cheloneae</taxon>
        <taxon>Penstemon</taxon>
    </lineage>
</organism>
<evidence type="ECO:0000259" key="10">
    <source>
        <dbReference type="Pfam" id="PF02225"/>
    </source>
</evidence>
<gene>
    <name evidence="13" type="ORF">RD792_012293</name>
</gene>
<accession>A0ABR0CYG5</accession>
<feature type="domain" description="Inhibitor I9" evidence="11">
    <location>
        <begin position="31"/>
        <end position="103"/>
    </location>
</feature>
<dbReference type="InterPro" id="IPR010259">
    <property type="entry name" value="S8pro/Inhibitor_I9"/>
</dbReference>
<feature type="domain" description="Subtilisin-like protease fibronectin type-III" evidence="12">
    <location>
        <begin position="658"/>
        <end position="748"/>
    </location>
</feature>
<dbReference type="InterPro" id="IPR036852">
    <property type="entry name" value="Peptidase_S8/S53_dom_sf"/>
</dbReference>
<dbReference type="PRINTS" id="PR00723">
    <property type="entry name" value="SUBTILISIN"/>
</dbReference>
<keyword evidence="5 6" id="KW-0720">Serine protease</keyword>
<dbReference type="InterPro" id="IPR037045">
    <property type="entry name" value="S8pro/Inhibitor_I9_sf"/>
</dbReference>
<comment type="similarity">
    <text evidence="1 6">Belongs to the peptidase S8 family.</text>
</comment>
<dbReference type="PROSITE" id="PS00138">
    <property type="entry name" value="SUBTILASE_SER"/>
    <property type="match status" value="1"/>
</dbReference>
<dbReference type="EMBL" id="JAYDYQ010002685">
    <property type="protein sequence ID" value="KAK4481403.1"/>
    <property type="molecule type" value="Genomic_DNA"/>
</dbReference>
<dbReference type="Pfam" id="PF02225">
    <property type="entry name" value="PA"/>
    <property type="match status" value="1"/>
</dbReference>
<feature type="compositionally biased region" description="Basic and acidic residues" evidence="7">
    <location>
        <begin position="373"/>
        <end position="383"/>
    </location>
</feature>
<feature type="region of interest" description="Disordered" evidence="7">
    <location>
        <begin position="367"/>
        <end position="388"/>
    </location>
</feature>
<dbReference type="InterPro" id="IPR023828">
    <property type="entry name" value="Peptidase_S8_Ser-AS"/>
</dbReference>
<proteinExistence type="inferred from homology"/>
<dbReference type="PROSITE" id="PS51892">
    <property type="entry name" value="SUBTILASE"/>
    <property type="match status" value="1"/>
</dbReference>
<dbReference type="Gene3D" id="2.60.40.2310">
    <property type="match status" value="1"/>
</dbReference>
<dbReference type="Pfam" id="PF17766">
    <property type="entry name" value="fn3_6"/>
    <property type="match status" value="1"/>
</dbReference>
<keyword evidence="14" id="KW-1185">Reference proteome</keyword>
<dbReference type="PANTHER" id="PTHR10795">
    <property type="entry name" value="PROPROTEIN CONVERTASE SUBTILISIN/KEXIN"/>
    <property type="match status" value="1"/>
</dbReference>
<evidence type="ECO:0000313" key="14">
    <source>
        <dbReference type="Proteomes" id="UP001291926"/>
    </source>
</evidence>
<feature type="active site" description="Charge relay system" evidence="6">
    <location>
        <position position="202"/>
    </location>
</feature>
<dbReference type="CDD" id="cd02120">
    <property type="entry name" value="PA_subtilisin_like"/>
    <property type="match status" value="1"/>
</dbReference>
<dbReference type="InterPro" id="IPR045051">
    <property type="entry name" value="SBT"/>
</dbReference>
<evidence type="ECO:0000256" key="4">
    <source>
        <dbReference type="ARBA" id="ARBA00022801"/>
    </source>
</evidence>
<feature type="domain" description="PA" evidence="10">
    <location>
        <begin position="385"/>
        <end position="455"/>
    </location>
</feature>
<dbReference type="InterPro" id="IPR022398">
    <property type="entry name" value="Peptidase_S8_His-AS"/>
</dbReference>
<evidence type="ECO:0000256" key="8">
    <source>
        <dbReference type="SAM" id="SignalP"/>
    </source>
</evidence>
<evidence type="ECO:0000259" key="12">
    <source>
        <dbReference type="Pfam" id="PF17766"/>
    </source>
</evidence>
<dbReference type="Pfam" id="PF05922">
    <property type="entry name" value="Inhibitor_I9"/>
    <property type="match status" value="1"/>
</dbReference>
<dbReference type="SUPFAM" id="SSF52743">
    <property type="entry name" value="Subtilisin-like"/>
    <property type="match status" value="1"/>
</dbReference>
<dbReference type="Gene3D" id="3.40.50.200">
    <property type="entry name" value="Peptidase S8/S53 domain"/>
    <property type="match status" value="1"/>
</dbReference>
<evidence type="ECO:0000256" key="1">
    <source>
        <dbReference type="ARBA" id="ARBA00011073"/>
    </source>
</evidence>
<dbReference type="Proteomes" id="UP001291926">
    <property type="component" value="Unassembled WGS sequence"/>
</dbReference>
<feature type="signal peptide" evidence="8">
    <location>
        <begin position="1"/>
        <end position="23"/>
    </location>
</feature>
<dbReference type="Gene3D" id="3.50.30.30">
    <property type="match status" value="1"/>
</dbReference>
<dbReference type="Gene3D" id="3.30.70.80">
    <property type="entry name" value="Peptidase S8 propeptide/proteinase inhibitor I9"/>
    <property type="match status" value="1"/>
</dbReference>
<protein>
    <submittedName>
        <fullName evidence="13">Uncharacterized protein</fullName>
    </submittedName>
</protein>
<keyword evidence="2 6" id="KW-0645">Protease</keyword>
<dbReference type="InterPro" id="IPR000209">
    <property type="entry name" value="Peptidase_S8/S53_dom"/>
</dbReference>
<evidence type="ECO:0000256" key="2">
    <source>
        <dbReference type="ARBA" id="ARBA00022670"/>
    </source>
</evidence>
<keyword evidence="4 6" id="KW-0378">Hydrolase</keyword>
<comment type="caution">
    <text evidence="13">The sequence shown here is derived from an EMBL/GenBank/DDBJ whole genome shotgun (WGS) entry which is preliminary data.</text>
</comment>
<sequence>MAMRNTFFFFCFNLLLNISLVLGENKASNGVYIVYMGASNGGLRTDHAQLMSSLIERNEDVLLHSYTKGFYGFAAHLSEDDARSIAQRPGVVSVFPDRILQLQTTRSWDFQSALATGFSPSSPPYSSPTGSDTIIGFLDSGIWPEAQSFNDDDVGPVPLRWSGTCMEGRDFSSSNCNRKLIGARYYDDPQLSFGTPRDDLGHGTHVASTAAGRQVSNSAYYDLANGTAQGGSPASRIAMYRVCLSGHGCLGSAILKAFDDAISDGVDILSLSIASNPGEAVFTNDPIAIGAFHAVEKGITVVCAAGNSGPSPATVVNVAPWILTVAATTIDRDVEADIFLGGNIVIKGGGINFSDLYELPVYPLTDGNSSKSESNKHTEDDARNCAPGSLDDKQVKGKIILCENNDNYAPKVKFGALKNQGAMGMILIDNRQRRDPVYYGASPIIAVTEEDGAEILSYIMTNSDPVATILPSLVIWNYEPAPVVAQFSSRGPTFGIPNLLKPDVAAPGVAILAAWPSNDASVALPGREPPVYNIISGTSMACPHVSGLAAVIKSQYPTWSPSAIRSAIMTTAIQTNNVHGPITTETGSNATPYEIGAGVINLQGSLQPGLVYEIESNEYIQFLCSIGYDTAMIRVIATAVPSEFSCSGNLDFDSVSSMNYPSIVVSSLRGNEIKRVTRTVTNVGEDESAYTAIVEAPAGVDVEVVPNVLIFTKDVKKLTFQVLITKQISAVEGDLFGSITWSSEKYKVYLKGNFRVTLNILGLRSTDFSDISYGDDVEEGKRTICLRSDLGSEFSGRRADSGKEGSHNFVLKAIPRVDNQQDAKSGVQKFRVKLLAESGGQSTMDVLFQMNVFIVVQHPQSD</sequence>
<dbReference type="InterPro" id="IPR034197">
    <property type="entry name" value="Peptidases_S8_3"/>
</dbReference>
<evidence type="ECO:0000256" key="6">
    <source>
        <dbReference type="PROSITE-ProRule" id="PRU01240"/>
    </source>
</evidence>
<evidence type="ECO:0000256" key="5">
    <source>
        <dbReference type="ARBA" id="ARBA00022825"/>
    </source>
</evidence>
<evidence type="ECO:0000256" key="7">
    <source>
        <dbReference type="SAM" id="MobiDB-lite"/>
    </source>
</evidence>
<dbReference type="PROSITE" id="PS00137">
    <property type="entry name" value="SUBTILASE_HIS"/>
    <property type="match status" value="1"/>
</dbReference>
<feature type="domain" description="Peptidase S8/S53" evidence="9">
    <location>
        <begin position="130"/>
        <end position="598"/>
    </location>
</feature>
<feature type="chain" id="PRO_5046144559" evidence="8">
    <location>
        <begin position="24"/>
        <end position="862"/>
    </location>
</feature>
<evidence type="ECO:0000259" key="9">
    <source>
        <dbReference type="Pfam" id="PF00082"/>
    </source>
</evidence>
<feature type="active site" description="Charge relay system" evidence="6">
    <location>
        <position position="139"/>
    </location>
</feature>
<dbReference type="Pfam" id="PF00082">
    <property type="entry name" value="Peptidase_S8"/>
    <property type="match status" value="1"/>
</dbReference>
<dbReference type="InterPro" id="IPR003137">
    <property type="entry name" value="PA_domain"/>
</dbReference>
<evidence type="ECO:0000256" key="3">
    <source>
        <dbReference type="ARBA" id="ARBA00022729"/>
    </source>
</evidence>
<feature type="active site" description="Charge relay system" evidence="6">
    <location>
        <position position="539"/>
    </location>
</feature>
<keyword evidence="3 8" id="KW-0732">Signal</keyword>
<name>A0ABR0CYG5_9LAMI</name>
<dbReference type="InterPro" id="IPR015500">
    <property type="entry name" value="Peptidase_S8_subtilisin-rel"/>
</dbReference>
<reference evidence="13 14" key="1">
    <citation type="journal article" date="2023" name="bioRxiv">
        <title>Genome report: Whole genome sequence and annotation of Penstemon davidsonii.</title>
        <authorList>
            <person name="Ostevik K.L."/>
            <person name="Alabady M."/>
            <person name="Zhang M."/>
            <person name="Rausher M.D."/>
        </authorList>
    </citation>
    <scope>NUCLEOTIDE SEQUENCE [LARGE SCALE GENOMIC DNA]</scope>
    <source>
        <strain evidence="13">DNT005</strain>
        <tissue evidence="13">Whole leaf</tissue>
    </source>
</reference>
<evidence type="ECO:0000313" key="13">
    <source>
        <dbReference type="EMBL" id="KAK4481403.1"/>
    </source>
</evidence>
<evidence type="ECO:0000259" key="11">
    <source>
        <dbReference type="Pfam" id="PF05922"/>
    </source>
</evidence>
<dbReference type="CDD" id="cd04852">
    <property type="entry name" value="Peptidases_S8_3"/>
    <property type="match status" value="1"/>
</dbReference>